<evidence type="ECO:0000313" key="3">
    <source>
        <dbReference type="Proteomes" id="UP000020467"/>
    </source>
</evidence>
<name>A0A010RVL6_9PEZI</name>
<sequence length="613" mass="66373">MAEVSLAVATHDAAISCFKETPQEPRAPKPAPDCSISTAESPAMSQNFTDSGYSSPDDPTASEPQDSKSPRLKGIPVKLGGQNLFRFKGTPSKARNDRFNYVIDQIEPLLHAHLKKTGGRLGPMSFRTMILGANEEDAGEYIVVLCPKKLSETVNDFFDKTKIIQELCEPTEQTARLRIIVEGREPRLTAKLLRSLLAIDRRAIDRYPYYRLSLCGCSLRLRGIQENGKTATLGGMIKVVNKAGESKLYGMTVGHVFNEENTTSSEESSSEDCNSASSTTIRLECNRGSEVLEGFGTCQVLKKDDSQEEGPDFDWALVKANDFLLVDCDIGPFVDIFGVSRYPLTTNIGRFSDDEPYQEVKMIASTVGTRSGLLSSEPARFWSETADVSTPAYILSLNEGEVGKGDSGAWVVGASSCDVFGHTVAADMFGDGYVFPLGQTFADIQRSLGADSVQLASAEDFGSIRRSNKRPSEQLSSGLGLSEGETSHYKRRKTSIVKAQSPTPMSDEEVVAMGDAIFEAVPPDSAYGSAHVTPQSIDNASPFESHVSLGPGMPLFSSFTEQAPLDGLMWGFTGEAHVPWTLPSPNFFLETSIEESQKGPSSQGRPSGEGPLL</sequence>
<feature type="region of interest" description="Disordered" evidence="1">
    <location>
        <begin position="594"/>
        <end position="613"/>
    </location>
</feature>
<feature type="compositionally biased region" description="Polar residues" evidence="1">
    <location>
        <begin position="35"/>
        <end position="54"/>
    </location>
</feature>
<evidence type="ECO:0000313" key="2">
    <source>
        <dbReference type="EMBL" id="EXF76303.1"/>
    </source>
</evidence>
<dbReference type="OrthoDB" id="5865767at2759"/>
<feature type="compositionally biased region" description="Low complexity" evidence="1">
    <location>
        <begin position="473"/>
        <end position="484"/>
    </location>
</feature>
<comment type="caution">
    <text evidence="2">The sequence shown here is derived from an EMBL/GenBank/DDBJ whole genome shotgun (WGS) entry which is preliminary data.</text>
</comment>
<dbReference type="Proteomes" id="UP000020467">
    <property type="component" value="Unassembled WGS sequence"/>
</dbReference>
<evidence type="ECO:0000256" key="1">
    <source>
        <dbReference type="SAM" id="MobiDB-lite"/>
    </source>
</evidence>
<proteinExistence type="predicted"/>
<dbReference type="HOGENOM" id="CLU_445491_0_0_1"/>
<dbReference type="STRING" id="1445577.A0A010RVL6"/>
<protein>
    <submittedName>
        <fullName evidence="2">Uncharacterized protein</fullName>
    </submittedName>
</protein>
<gene>
    <name evidence="2" type="ORF">CFIO01_05385</name>
</gene>
<keyword evidence="3" id="KW-1185">Reference proteome</keyword>
<organism evidence="2 3">
    <name type="scientific">Colletotrichum fioriniae PJ7</name>
    <dbReference type="NCBI Taxonomy" id="1445577"/>
    <lineage>
        <taxon>Eukaryota</taxon>
        <taxon>Fungi</taxon>
        <taxon>Dikarya</taxon>
        <taxon>Ascomycota</taxon>
        <taxon>Pezizomycotina</taxon>
        <taxon>Sordariomycetes</taxon>
        <taxon>Hypocreomycetidae</taxon>
        <taxon>Glomerellales</taxon>
        <taxon>Glomerellaceae</taxon>
        <taxon>Colletotrichum</taxon>
        <taxon>Colletotrichum acutatum species complex</taxon>
    </lineage>
</organism>
<dbReference type="eggNOG" id="ENOG502SRFM">
    <property type="taxonomic scope" value="Eukaryota"/>
</dbReference>
<feature type="region of interest" description="Disordered" evidence="1">
    <location>
        <begin position="17"/>
        <end position="76"/>
    </location>
</feature>
<accession>A0A010RVL6</accession>
<reference evidence="2 3" key="1">
    <citation type="submission" date="2014-02" db="EMBL/GenBank/DDBJ databases">
        <title>The genome sequence of Colletotrichum fioriniae PJ7.</title>
        <authorList>
            <person name="Baroncelli R."/>
            <person name="Thon M.R."/>
        </authorList>
    </citation>
    <scope>NUCLEOTIDE SEQUENCE [LARGE SCALE GENOMIC DNA]</scope>
    <source>
        <strain evidence="2 3">PJ7</strain>
    </source>
</reference>
<dbReference type="EMBL" id="JARH01000859">
    <property type="protein sequence ID" value="EXF76303.1"/>
    <property type="molecule type" value="Genomic_DNA"/>
</dbReference>
<feature type="region of interest" description="Disordered" evidence="1">
    <location>
        <begin position="464"/>
        <end position="486"/>
    </location>
</feature>
<dbReference type="AlphaFoldDB" id="A0A010RVL6"/>
<dbReference type="KEGG" id="cfj:CFIO01_05385"/>